<dbReference type="InParanoid" id="F4RIM5"/>
<dbReference type="RefSeq" id="XP_007408923.1">
    <property type="nucleotide sequence ID" value="XM_007408861.1"/>
</dbReference>
<dbReference type="KEGG" id="mlr:MELLADRAFT_105563"/>
<dbReference type="GeneID" id="18922648"/>
<evidence type="ECO:0000313" key="2">
    <source>
        <dbReference type="EMBL" id="EGG07591.1"/>
    </source>
</evidence>
<dbReference type="VEuPathDB" id="FungiDB:MELLADRAFT_105563"/>
<feature type="region of interest" description="Disordered" evidence="1">
    <location>
        <begin position="62"/>
        <end position="279"/>
    </location>
</feature>
<keyword evidence="3" id="KW-1185">Reference proteome</keyword>
<evidence type="ECO:0000313" key="3">
    <source>
        <dbReference type="Proteomes" id="UP000001072"/>
    </source>
</evidence>
<feature type="compositionally biased region" description="Polar residues" evidence="1">
    <location>
        <begin position="62"/>
        <end position="75"/>
    </location>
</feature>
<protein>
    <submittedName>
        <fullName evidence="2">Uncharacterized protein</fullName>
    </submittedName>
</protein>
<name>F4RIM5_MELLP</name>
<feature type="compositionally biased region" description="Basic and acidic residues" evidence="1">
    <location>
        <begin position="139"/>
        <end position="149"/>
    </location>
</feature>
<accession>F4RIM5</accession>
<reference evidence="3" key="1">
    <citation type="journal article" date="2011" name="Proc. Natl. Acad. Sci. U.S.A.">
        <title>Obligate biotrophy features unraveled by the genomic analysis of rust fungi.</title>
        <authorList>
            <person name="Duplessis S."/>
            <person name="Cuomo C.A."/>
            <person name="Lin Y.-C."/>
            <person name="Aerts A."/>
            <person name="Tisserant E."/>
            <person name="Veneault-Fourrey C."/>
            <person name="Joly D.L."/>
            <person name="Hacquard S."/>
            <person name="Amselem J."/>
            <person name="Cantarel B.L."/>
            <person name="Chiu R."/>
            <person name="Coutinho P.M."/>
            <person name="Feau N."/>
            <person name="Field M."/>
            <person name="Frey P."/>
            <person name="Gelhaye E."/>
            <person name="Goldberg J."/>
            <person name="Grabherr M.G."/>
            <person name="Kodira C.D."/>
            <person name="Kohler A."/>
            <person name="Kuees U."/>
            <person name="Lindquist E.A."/>
            <person name="Lucas S.M."/>
            <person name="Mago R."/>
            <person name="Mauceli E."/>
            <person name="Morin E."/>
            <person name="Murat C."/>
            <person name="Pangilinan J.L."/>
            <person name="Park R."/>
            <person name="Pearson M."/>
            <person name="Quesneville H."/>
            <person name="Rouhier N."/>
            <person name="Sakthikumar S."/>
            <person name="Salamov A.A."/>
            <person name="Schmutz J."/>
            <person name="Selles B."/>
            <person name="Shapiro H."/>
            <person name="Tanguay P."/>
            <person name="Tuskan G.A."/>
            <person name="Henrissat B."/>
            <person name="Van de Peer Y."/>
            <person name="Rouze P."/>
            <person name="Ellis J.G."/>
            <person name="Dodds P.N."/>
            <person name="Schein J.E."/>
            <person name="Zhong S."/>
            <person name="Hamelin R.C."/>
            <person name="Grigoriev I.V."/>
            <person name="Szabo L.J."/>
            <person name="Martin F."/>
        </authorList>
    </citation>
    <scope>NUCLEOTIDE SEQUENCE [LARGE SCALE GENOMIC DNA]</scope>
    <source>
        <strain evidence="3">98AG31 / pathotype 3-4-7</strain>
    </source>
</reference>
<sequence>MNGTSNPYLAGADYFPDSNRTTSQEWLMNLFPGLPQAPEIAPNHHFPGFQDFQLSNNSFEQHTNTVQPNQSTFGLSSPPEPSSMDHSMATSLSNDGPPALRTRSSTSAAVKRRMSSRITKPTPSSSITRKASKGSRAGLDSDEKVEVIPRRFYPPSGNRKQHRSGFRQVPGPDGIVKKGRPSKKEYAQGGVDIDMYHHKKILLPENKEAPVVKKQKSKSRSGSTRKSNADHSSSPSTSEAQPQEAQPQEPTQSQATDLGGWPTVADLDPHLRFSHTPQPAFQGWNGGPHSLDNMAYLNLATSGTTFQPTGPYGQQDPSHLSVPYHNPHSSSTSLPMMESLSHAIQPDLSSYSFNHGSLPLSNQASSVGHYTGVESVSMGFSPAHSSIGAMEYGSAPMSYQNSYQNSSGEPDPMMNMSNQPAAPDFLQYHMPPLDQYGNVIGFENNNHNTNNNMSYNDPFSQFPYQQ</sequence>
<dbReference type="OrthoDB" id="2507786at2759"/>
<dbReference type="AlphaFoldDB" id="F4RIM5"/>
<dbReference type="HOGENOM" id="CLU_586703_0_0_1"/>
<gene>
    <name evidence="2" type="ORF">MELLADRAFT_105563</name>
</gene>
<dbReference type="STRING" id="747676.F4RIM5"/>
<proteinExistence type="predicted"/>
<dbReference type="Proteomes" id="UP000001072">
    <property type="component" value="Unassembled WGS sequence"/>
</dbReference>
<feature type="compositionally biased region" description="Low complexity" evidence="1">
    <location>
        <begin position="237"/>
        <end position="256"/>
    </location>
</feature>
<dbReference type="EMBL" id="GL883103">
    <property type="protein sequence ID" value="EGG07591.1"/>
    <property type="molecule type" value="Genomic_DNA"/>
</dbReference>
<organism evidence="3">
    <name type="scientific">Melampsora larici-populina (strain 98AG31 / pathotype 3-4-7)</name>
    <name type="common">Poplar leaf rust fungus</name>
    <dbReference type="NCBI Taxonomy" id="747676"/>
    <lineage>
        <taxon>Eukaryota</taxon>
        <taxon>Fungi</taxon>
        <taxon>Dikarya</taxon>
        <taxon>Basidiomycota</taxon>
        <taxon>Pucciniomycotina</taxon>
        <taxon>Pucciniomycetes</taxon>
        <taxon>Pucciniales</taxon>
        <taxon>Melampsoraceae</taxon>
        <taxon>Melampsora</taxon>
    </lineage>
</organism>
<feature type="compositionally biased region" description="Polar residues" evidence="1">
    <location>
        <begin position="84"/>
        <end position="94"/>
    </location>
</feature>
<evidence type="ECO:0000256" key="1">
    <source>
        <dbReference type="SAM" id="MobiDB-lite"/>
    </source>
</evidence>
<feature type="compositionally biased region" description="Polar residues" evidence="1">
    <location>
        <begin position="116"/>
        <end position="129"/>
    </location>
</feature>